<dbReference type="SMR" id="G4Z9B5"/>
<evidence type="ECO:0000256" key="3">
    <source>
        <dbReference type="SAM" id="SignalP"/>
    </source>
</evidence>
<protein>
    <recommendedName>
        <fullName evidence="6">RxLR effector protein</fullName>
    </recommendedName>
</protein>
<feature type="chain" id="PRO_5003471984" description="RxLR effector protein" evidence="3">
    <location>
        <begin position="22"/>
        <end position="126"/>
    </location>
</feature>
<dbReference type="EMBL" id="JH159153">
    <property type="protein sequence ID" value="EGZ21916.1"/>
    <property type="molecule type" value="Genomic_DNA"/>
</dbReference>
<evidence type="ECO:0008006" key="6">
    <source>
        <dbReference type="Google" id="ProtNLM"/>
    </source>
</evidence>
<evidence type="ECO:0000313" key="5">
    <source>
        <dbReference type="Proteomes" id="UP000002640"/>
    </source>
</evidence>
<accession>G4Z9B5</accession>
<keyword evidence="5" id="KW-1185">Reference proteome</keyword>
<sequence length="126" mass="13413">MQLLKGLFVAAVLCMATVSAGNQQQHQQEQNNGNQYQVESDSGSSESDDGATQQGFNVHHVNFAASNPEEEKGEEKESSSSAVPLIAAVGACACIGVLGAVYLKRRKDDDKLPGEIFTIDDKNSVL</sequence>
<keyword evidence="2" id="KW-0812">Transmembrane</keyword>
<dbReference type="OMA" id="QNDIRQP"/>
<dbReference type="KEGG" id="psoj:PHYSODRAFT_251338"/>
<evidence type="ECO:0000256" key="2">
    <source>
        <dbReference type="SAM" id="Phobius"/>
    </source>
</evidence>
<gene>
    <name evidence="4" type="ORF">PHYSODRAFT_251338</name>
</gene>
<proteinExistence type="predicted"/>
<keyword evidence="2" id="KW-0472">Membrane</keyword>
<dbReference type="GeneID" id="20638144"/>
<feature type="transmembrane region" description="Helical" evidence="2">
    <location>
        <begin position="82"/>
        <end position="103"/>
    </location>
</feature>
<dbReference type="Proteomes" id="UP000002640">
    <property type="component" value="Unassembled WGS sequence"/>
</dbReference>
<feature type="region of interest" description="Disordered" evidence="1">
    <location>
        <begin position="21"/>
        <end position="80"/>
    </location>
</feature>
<dbReference type="RefSeq" id="XP_009524633.1">
    <property type="nucleotide sequence ID" value="XM_009526338.1"/>
</dbReference>
<evidence type="ECO:0000313" key="4">
    <source>
        <dbReference type="EMBL" id="EGZ21916.1"/>
    </source>
</evidence>
<keyword evidence="2" id="KW-1133">Transmembrane helix</keyword>
<evidence type="ECO:0000256" key="1">
    <source>
        <dbReference type="SAM" id="MobiDB-lite"/>
    </source>
</evidence>
<dbReference type="AlphaFoldDB" id="G4Z9B5"/>
<reference evidence="4 5" key="1">
    <citation type="journal article" date="2006" name="Science">
        <title>Phytophthora genome sequences uncover evolutionary origins and mechanisms of pathogenesis.</title>
        <authorList>
            <person name="Tyler B.M."/>
            <person name="Tripathy S."/>
            <person name="Zhang X."/>
            <person name="Dehal P."/>
            <person name="Jiang R.H."/>
            <person name="Aerts A."/>
            <person name="Arredondo F.D."/>
            <person name="Baxter L."/>
            <person name="Bensasson D."/>
            <person name="Beynon J.L."/>
            <person name="Chapman J."/>
            <person name="Damasceno C.M."/>
            <person name="Dorrance A.E."/>
            <person name="Dou D."/>
            <person name="Dickerman A.W."/>
            <person name="Dubchak I.L."/>
            <person name="Garbelotto M."/>
            <person name="Gijzen M."/>
            <person name="Gordon S.G."/>
            <person name="Govers F."/>
            <person name="Grunwald N.J."/>
            <person name="Huang W."/>
            <person name="Ivors K.L."/>
            <person name="Jones R.W."/>
            <person name="Kamoun S."/>
            <person name="Krampis K."/>
            <person name="Lamour K.H."/>
            <person name="Lee M.K."/>
            <person name="McDonald W.H."/>
            <person name="Medina M."/>
            <person name="Meijer H.J."/>
            <person name="Nordberg E.K."/>
            <person name="Maclean D.J."/>
            <person name="Ospina-Giraldo M.D."/>
            <person name="Morris P.F."/>
            <person name="Phuntumart V."/>
            <person name="Putnam N.H."/>
            <person name="Rash S."/>
            <person name="Rose J.K."/>
            <person name="Sakihama Y."/>
            <person name="Salamov A.A."/>
            <person name="Savidor A."/>
            <person name="Scheuring C.F."/>
            <person name="Smith B.M."/>
            <person name="Sobral B.W."/>
            <person name="Terry A."/>
            <person name="Torto-Alalibo T.A."/>
            <person name="Win J."/>
            <person name="Xu Z."/>
            <person name="Zhang H."/>
            <person name="Grigoriev I.V."/>
            <person name="Rokhsar D.S."/>
            <person name="Boore J.L."/>
        </authorList>
    </citation>
    <scope>NUCLEOTIDE SEQUENCE [LARGE SCALE GENOMIC DNA]</scope>
    <source>
        <strain evidence="4 5">P6497</strain>
    </source>
</reference>
<name>G4Z9B5_PHYSP</name>
<dbReference type="InParanoid" id="G4Z9B5"/>
<feature type="signal peptide" evidence="3">
    <location>
        <begin position="1"/>
        <end position="21"/>
    </location>
</feature>
<feature type="compositionally biased region" description="Low complexity" evidence="1">
    <location>
        <begin position="22"/>
        <end position="45"/>
    </location>
</feature>
<organism evidence="4 5">
    <name type="scientific">Phytophthora sojae (strain P6497)</name>
    <name type="common">Soybean stem and root rot agent</name>
    <name type="synonym">Phytophthora megasperma f. sp. glycines</name>
    <dbReference type="NCBI Taxonomy" id="1094619"/>
    <lineage>
        <taxon>Eukaryota</taxon>
        <taxon>Sar</taxon>
        <taxon>Stramenopiles</taxon>
        <taxon>Oomycota</taxon>
        <taxon>Peronosporomycetes</taxon>
        <taxon>Peronosporales</taxon>
        <taxon>Peronosporaceae</taxon>
        <taxon>Phytophthora</taxon>
    </lineage>
</organism>
<feature type="compositionally biased region" description="Basic and acidic residues" evidence="1">
    <location>
        <begin position="69"/>
        <end position="78"/>
    </location>
</feature>
<keyword evidence="3" id="KW-0732">Signal</keyword>